<dbReference type="Proteomes" id="UP000789375">
    <property type="component" value="Unassembled WGS sequence"/>
</dbReference>
<evidence type="ECO:0000256" key="2">
    <source>
        <dbReference type="SAM" id="MobiDB-lite"/>
    </source>
</evidence>
<dbReference type="AlphaFoldDB" id="A0A9N9I080"/>
<proteinExistence type="predicted"/>
<feature type="compositionally biased region" description="Basic and acidic residues" evidence="2">
    <location>
        <begin position="125"/>
        <end position="135"/>
    </location>
</feature>
<evidence type="ECO:0000313" key="3">
    <source>
        <dbReference type="EMBL" id="CAG8714542.1"/>
    </source>
</evidence>
<evidence type="ECO:0000256" key="1">
    <source>
        <dbReference type="SAM" id="Coils"/>
    </source>
</evidence>
<reference evidence="3" key="1">
    <citation type="submission" date="2021-06" db="EMBL/GenBank/DDBJ databases">
        <authorList>
            <person name="Kallberg Y."/>
            <person name="Tangrot J."/>
            <person name="Rosling A."/>
        </authorList>
    </citation>
    <scope>NUCLEOTIDE SEQUENCE</scope>
    <source>
        <strain evidence="3">87-6 pot B 2015</strain>
    </source>
</reference>
<protein>
    <submittedName>
        <fullName evidence="3">1529_t:CDS:1</fullName>
    </submittedName>
</protein>
<organism evidence="3 4">
    <name type="scientific">Funneliformis mosseae</name>
    <name type="common">Endomycorrhizal fungus</name>
    <name type="synonym">Glomus mosseae</name>
    <dbReference type="NCBI Taxonomy" id="27381"/>
    <lineage>
        <taxon>Eukaryota</taxon>
        <taxon>Fungi</taxon>
        <taxon>Fungi incertae sedis</taxon>
        <taxon>Mucoromycota</taxon>
        <taxon>Glomeromycotina</taxon>
        <taxon>Glomeromycetes</taxon>
        <taxon>Glomerales</taxon>
        <taxon>Glomeraceae</taxon>
        <taxon>Funneliformis</taxon>
    </lineage>
</organism>
<comment type="caution">
    <text evidence="3">The sequence shown here is derived from an EMBL/GenBank/DDBJ whole genome shotgun (WGS) entry which is preliminary data.</text>
</comment>
<sequence>SELDSLRQENARLIAKISGIESEKLEMKWIFEARTDKLHNTIAEFTTKIGKLNAEIVELKKNNTLSNMSEQKVSEEISNCLLKQTLIPDVPPTNKLESIIAQPEQYNPNVEDTFLDEVYKKSVSDEIKEEDEKQPKGASHVTEISANIDQLK</sequence>
<keyword evidence="1" id="KW-0175">Coiled coil</keyword>
<feature type="region of interest" description="Disordered" evidence="2">
    <location>
        <begin position="125"/>
        <end position="152"/>
    </location>
</feature>
<accession>A0A9N9I080</accession>
<keyword evidence="4" id="KW-1185">Reference proteome</keyword>
<dbReference type="EMBL" id="CAJVPP010011499">
    <property type="protein sequence ID" value="CAG8714542.1"/>
    <property type="molecule type" value="Genomic_DNA"/>
</dbReference>
<feature type="coiled-coil region" evidence="1">
    <location>
        <begin position="3"/>
        <end position="62"/>
    </location>
</feature>
<evidence type="ECO:0000313" key="4">
    <source>
        <dbReference type="Proteomes" id="UP000789375"/>
    </source>
</evidence>
<name>A0A9N9I080_FUNMO</name>
<feature type="compositionally biased region" description="Polar residues" evidence="2">
    <location>
        <begin position="142"/>
        <end position="152"/>
    </location>
</feature>
<feature type="non-terminal residue" evidence="3">
    <location>
        <position position="152"/>
    </location>
</feature>
<gene>
    <name evidence="3" type="ORF">FMOSSE_LOCUS14551</name>
</gene>